<reference evidence="1 2" key="1">
    <citation type="submission" date="2019-01" db="EMBL/GenBank/DDBJ databases">
        <title>Genome sequencing of the rare red list fungi Fomitopsis rosea.</title>
        <authorList>
            <person name="Buettner E."/>
            <person name="Kellner H."/>
        </authorList>
    </citation>
    <scope>NUCLEOTIDE SEQUENCE [LARGE SCALE GENOMIC DNA]</scope>
    <source>
        <strain evidence="1 2">DSM 105464</strain>
    </source>
</reference>
<proteinExistence type="predicted"/>
<dbReference type="EMBL" id="SEKV01000043">
    <property type="protein sequence ID" value="TFY67849.1"/>
    <property type="molecule type" value="Genomic_DNA"/>
</dbReference>
<organism evidence="1 2">
    <name type="scientific">Rhodofomes roseus</name>
    <dbReference type="NCBI Taxonomy" id="34475"/>
    <lineage>
        <taxon>Eukaryota</taxon>
        <taxon>Fungi</taxon>
        <taxon>Dikarya</taxon>
        <taxon>Basidiomycota</taxon>
        <taxon>Agaricomycotina</taxon>
        <taxon>Agaricomycetes</taxon>
        <taxon>Polyporales</taxon>
        <taxon>Rhodofomes</taxon>
    </lineage>
</organism>
<evidence type="ECO:0000313" key="1">
    <source>
        <dbReference type="EMBL" id="TFY67849.1"/>
    </source>
</evidence>
<sequence length="210" mass="23304">MSGATAQRGTSSGRAEPVARAVGASVIEQHGFVVADIPRDFMDMLHRNSRLGVAGFLALGLTRHCFSDVPRAINTSILPDDVLQLVFDFLAEERVYYGRNLNFQVANDVIPQVCGSWNPSRGSRSPGHRFGGRSSYMNTAVRVKSATGWIYRTVIEGVQVEFTRMHGAVEWGLHLSELRLFIHLAEILCKHAGRFEEFTILHFDAEALMA</sequence>
<name>A0A4Y9Z3A0_9APHY</name>
<gene>
    <name evidence="1" type="ORF">EVJ58_g1349</name>
</gene>
<accession>A0A4Y9Z3A0</accession>
<evidence type="ECO:0000313" key="2">
    <source>
        <dbReference type="Proteomes" id="UP000298390"/>
    </source>
</evidence>
<dbReference type="Proteomes" id="UP000298390">
    <property type="component" value="Unassembled WGS sequence"/>
</dbReference>
<protein>
    <submittedName>
        <fullName evidence="1">Uncharacterized protein</fullName>
    </submittedName>
</protein>
<dbReference type="AlphaFoldDB" id="A0A4Y9Z3A0"/>
<comment type="caution">
    <text evidence="1">The sequence shown here is derived from an EMBL/GenBank/DDBJ whole genome shotgun (WGS) entry which is preliminary data.</text>
</comment>